<comment type="caution">
    <text evidence="1">The sequence shown here is derived from an EMBL/GenBank/DDBJ whole genome shotgun (WGS) entry which is preliminary data.</text>
</comment>
<evidence type="ECO:0000313" key="1">
    <source>
        <dbReference type="EMBL" id="MEN7548059.1"/>
    </source>
</evidence>
<accession>A0AAW9S6P8</accession>
<evidence type="ECO:0000313" key="2">
    <source>
        <dbReference type="Proteomes" id="UP001403385"/>
    </source>
</evidence>
<dbReference type="PANTHER" id="PTHR38471:SF2">
    <property type="entry name" value="FOUR HELIX BUNDLE PROTEIN"/>
    <property type="match status" value="1"/>
</dbReference>
<dbReference type="Gene3D" id="1.20.1440.60">
    <property type="entry name" value="23S rRNA-intervening sequence"/>
    <property type="match status" value="1"/>
</dbReference>
<dbReference type="Pfam" id="PF05635">
    <property type="entry name" value="23S_rRNA_IVP"/>
    <property type="match status" value="1"/>
</dbReference>
<organism evidence="1 2">
    <name type="scientific">Rapidithrix thailandica</name>
    <dbReference type="NCBI Taxonomy" id="413964"/>
    <lineage>
        <taxon>Bacteria</taxon>
        <taxon>Pseudomonadati</taxon>
        <taxon>Bacteroidota</taxon>
        <taxon>Cytophagia</taxon>
        <taxon>Cytophagales</taxon>
        <taxon>Flammeovirgaceae</taxon>
        <taxon>Rapidithrix</taxon>
    </lineage>
</organism>
<name>A0AAW9S6P8_9BACT</name>
<gene>
    <name evidence="1" type="ORF">AAG747_09065</name>
</gene>
<reference evidence="1 2" key="1">
    <citation type="submission" date="2024-04" db="EMBL/GenBank/DDBJ databases">
        <title>Novel genus in family Flammeovirgaceae.</title>
        <authorList>
            <person name="Nguyen T.H."/>
            <person name="Vuong T.Q."/>
            <person name="Le H."/>
            <person name="Kim S.-G."/>
        </authorList>
    </citation>
    <scope>NUCLEOTIDE SEQUENCE [LARGE SCALE GENOMIC DNA]</scope>
    <source>
        <strain evidence="1 2">JCM 23209</strain>
    </source>
</reference>
<proteinExistence type="predicted"/>
<dbReference type="SUPFAM" id="SSF158446">
    <property type="entry name" value="IVS-encoded protein-like"/>
    <property type="match status" value="1"/>
</dbReference>
<dbReference type="InterPro" id="IPR012657">
    <property type="entry name" value="23S_rRNA-intervening_sequence"/>
</dbReference>
<protein>
    <submittedName>
        <fullName evidence="1">Four helix bundle protein</fullName>
    </submittedName>
</protein>
<dbReference type="RefSeq" id="WP_346820841.1">
    <property type="nucleotide sequence ID" value="NZ_JBDKWZ010000004.1"/>
</dbReference>
<dbReference type="AlphaFoldDB" id="A0AAW9S6P8"/>
<keyword evidence="2" id="KW-1185">Reference proteome</keyword>
<dbReference type="PANTHER" id="PTHR38471">
    <property type="entry name" value="FOUR HELIX BUNDLE PROTEIN"/>
    <property type="match status" value="1"/>
</dbReference>
<sequence length="119" mass="13677">MPEKSSFNEVFRGRTKRMALDIIEVYRKLPQKEEAKLIGRQLLRSATSVAANFRATCRARSKREFFSKLSIVVEEADETLFWLELLEEAKIISTNELTVIKQEVTEILAVMATARKNAK</sequence>
<dbReference type="InterPro" id="IPR036583">
    <property type="entry name" value="23S_rRNA_IVS_sf"/>
</dbReference>
<dbReference type="EMBL" id="JBDKWZ010000004">
    <property type="protein sequence ID" value="MEN7548059.1"/>
    <property type="molecule type" value="Genomic_DNA"/>
</dbReference>
<dbReference type="NCBIfam" id="TIGR02436">
    <property type="entry name" value="four helix bundle protein"/>
    <property type="match status" value="1"/>
</dbReference>
<dbReference type="PIRSF" id="PIRSF035652">
    <property type="entry name" value="CHP02436"/>
    <property type="match status" value="1"/>
</dbReference>
<dbReference type="Proteomes" id="UP001403385">
    <property type="component" value="Unassembled WGS sequence"/>
</dbReference>